<accession>D0KZD2</accession>
<evidence type="ECO:0000313" key="2">
    <source>
        <dbReference type="EMBL" id="ACX95805.1"/>
    </source>
</evidence>
<dbReference type="HOGENOM" id="CLU_1213446_0_0_6"/>
<dbReference type="EMBL" id="CP001801">
    <property type="protein sequence ID" value="ACX95805.1"/>
    <property type="molecule type" value="Genomic_DNA"/>
</dbReference>
<organism evidence="2 3">
    <name type="scientific">Halothiobacillus neapolitanus (strain ATCC 23641 / DSM 15147 / CIP 104769 / NCIMB 8539 / c2)</name>
    <name type="common">Thiobacillus neapolitanus</name>
    <dbReference type="NCBI Taxonomy" id="555778"/>
    <lineage>
        <taxon>Bacteria</taxon>
        <taxon>Pseudomonadati</taxon>
        <taxon>Pseudomonadota</taxon>
        <taxon>Gammaproteobacteria</taxon>
        <taxon>Chromatiales</taxon>
        <taxon>Halothiobacillaceae</taxon>
        <taxon>Halothiobacillus</taxon>
    </lineage>
</organism>
<gene>
    <name evidence="2" type="ordered locus">Hneap_0967</name>
</gene>
<dbReference type="AlphaFoldDB" id="D0KZD2"/>
<feature type="transmembrane region" description="Helical" evidence="1">
    <location>
        <begin position="6"/>
        <end position="26"/>
    </location>
</feature>
<keyword evidence="1" id="KW-0812">Transmembrane</keyword>
<reference evidence="2 3" key="1">
    <citation type="submission" date="2009-10" db="EMBL/GenBank/DDBJ databases">
        <title>Complete sequence of Halothiobacillus neapolitanus c2.</title>
        <authorList>
            <consortium name="US DOE Joint Genome Institute"/>
            <person name="Lucas S."/>
            <person name="Copeland A."/>
            <person name="Lapidus A."/>
            <person name="Glavina del Rio T."/>
            <person name="Tice H."/>
            <person name="Bruce D."/>
            <person name="Goodwin L."/>
            <person name="Pitluck S."/>
            <person name="Davenport K."/>
            <person name="Brettin T."/>
            <person name="Detter J.C."/>
            <person name="Han C."/>
            <person name="Tapia R."/>
            <person name="Larimer F."/>
            <person name="Land M."/>
            <person name="Hauser L."/>
            <person name="Kyrpides N."/>
            <person name="Mikhailova N."/>
            <person name="Kerfeld C."/>
            <person name="Cannon G."/>
            <person name="Heinhort S."/>
        </authorList>
    </citation>
    <scope>NUCLEOTIDE SEQUENCE [LARGE SCALE GENOMIC DNA]</scope>
    <source>
        <strain evidence="3">ATCC 23641 / c2</strain>
    </source>
</reference>
<keyword evidence="1" id="KW-1133">Transmembrane helix</keyword>
<evidence type="ECO:0000256" key="1">
    <source>
        <dbReference type="SAM" id="Phobius"/>
    </source>
</evidence>
<dbReference type="Proteomes" id="UP000009102">
    <property type="component" value="Chromosome"/>
</dbReference>
<feature type="transmembrane region" description="Helical" evidence="1">
    <location>
        <begin position="111"/>
        <end position="131"/>
    </location>
</feature>
<proteinExistence type="predicted"/>
<feature type="transmembrane region" description="Helical" evidence="1">
    <location>
        <begin position="74"/>
        <end position="96"/>
    </location>
</feature>
<evidence type="ECO:0000313" key="3">
    <source>
        <dbReference type="Proteomes" id="UP000009102"/>
    </source>
</evidence>
<dbReference type="KEGG" id="hna:Hneap_0967"/>
<keyword evidence="3" id="KW-1185">Reference proteome</keyword>
<protein>
    <submittedName>
        <fullName evidence="2">Uncharacterized protein</fullName>
    </submittedName>
</protein>
<sequence length="228" mass="26373">MSTQLQYTSSIFQLALGVNAVFGILLNHYFSVRAQLVVDFTQKLKDHNPDISFDVKQKHLTKYLFRTMRGYRLFNTYFILCVALAVLSGGASFYYLLQSALAPAEPISSELLTVLAIILLVVTPAVYFSFFRASDWFLLLIRERLAFHAGEELLIKLSIETSEFLKSMDEKLAEAEILRWRLQKQRIISAIKSCTEPILHPIRSIQRHRAKRVVDRLRRQFNNETDVQ</sequence>
<dbReference type="RefSeq" id="WP_012823841.1">
    <property type="nucleotide sequence ID" value="NC_013422.1"/>
</dbReference>
<keyword evidence="1" id="KW-0472">Membrane</keyword>
<dbReference type="STRING" id="555778.Hneap_0967"/>
<name>D0KZD2_HALNC</name>